<name>A0ABT1PIR0_9ACTN</name>
<keyword evidence="3" id="KW-1185">Reference proteome</keyword>
<dbReference type="Gene3D" id="1.10.606.20">
    <property type="match status" value="1"/>
</dbReference>
<feature type="compositionally biased region" description="Basic residues" evidence="1">
    <location>
        <begin position="79"/>
        <end position="89"/>
    </location>
</feature>
<dbReference type="InterPro" id="IPR036938">
    <property type="entry name" value="PAP2/HPO_sf"/>
</dbReference>
<proteinExistence type="predicted"/>
<gene>
    <name evidence="2" type="ORF">NON19_25240</name>
</gene>
<dbReference type="SUPFAM" id="SSF48317">
    <property type="entry name" value="Acid phosphatase/Vanadium-dependent haloperoxidase"/>
    <property type="match status" value="1"/>
</dbReference>
<reference evidence="2 3" key="1">
    <citation type="submission" date="2022-06" db="EMBL/GenBank/DDBJ databases">
        <title>Draft genome sequence of type strain Streptomyces rubrisoli DSM 42083.</title>
        <authorList>
            <person name="Duangmal K."/>
            <person name="Klaysubun C."/>
        </authorList>
    </citation>
    <scope>NUCLEOTIDE SEQUENCE [LARGE SCALE GENOMIC DNA]</scope>
    <source>
        <strain evidence="2 3">DSM 42083</strain>
    </source>
</reference>
<organism evidence="2 3">
    <name type="scientific">Streptantibioticus rubrisoli</name>
    <dbReference type="NCBI Taxonomy" id="1387313"/>
    <lineage>
        <taxon>Bacteria</taxon>
        <taxon>Bacillati</taxon>
        <taxon>Actinomycetota</taxon>
        <taxon>Actinomycetes</taxon>
        <taxon>Kitasatosporales</taxon>
        <taxon>Streptomycetaceae</taxon>
        <taxon>Streptantibioticus</taxon>
    </lineage>
</organism>
<evidence type="ECO:0000313" key="3">
    <source>
        <dbReference type="Proteomes" id="UP001206206"/>
    </source>
</evidence>
<evidence type="ECO:0000313" key="2">
    <source>
        <dbReference type="EMBL" id="MCQ4045246.1"/>
    </source>
</evidence>
<feature type="region of interest" description="Disordered" evidence="1">
    <location>
        <begin position="68"/>
        <end position="89"/>
    </location>
</feature>
<accession>A0ABT1PIR0</accession>
<dbReference type="Proteomes" id="UP001206206">
    <property type="component" value="Unassembled WGS sequence"/>
</dbReference>
<dbReference type="EMBL" id="JANFNH010000039">
    <property type="protein sequence ID" value="MCQ4045246.1"/>
    <property type="molecule type" value="Genomic_DNA"/>
</dbReference>
<dbReference type="RefSeq" id="WP_255931378.1">
    <property type="nucleotide sequence ID" value="NZ_JANFNH010000039.1"/>
</dbReference>
<comment type="caution">
    <text evidence="2">The sequence shown here is derived from an EMBL/GenBank/DDBJ whole genome shotgun (WGS) entry which is preliminary data.</text>
</comment>
<sequence length="89" mass="9399">MQTVLSALAGPRTAPFALTSPTAPGMTRTYTTWKQLSDENVDAWVFSGIHTRLADLAGITLGTNVAVRSAEHGTPPGRTARRGHSPRAA</sequence>
<protein>
    <submittedName>
        <fullName evidence="2">Uncharacterized protein</fullName>
    </submittedName>
</protein>
<evidence type="ECO:0000256" key="1">
    <source>
        <dbReference type="SAM" id="MobiDB-lite"/>
    </source>
</evidence>